<reference evidence="6" key="1">
    <citation type="submission" date="2016-06" db="EMBL/GenBank/DDBJ databases">
        <authorList>
            <person name="Nascimento L."/>
            <person name="Pereira R.V."/>
            <person name="Martins L.F."/>
            <person name="Quaggio R.B."/>
            <person name="Silva A.M."/>
            <person name="Setubal J.C."/>
        </authorList>
    </citation>
    <scope>NUCLEOTIDE SEQUENCE [LARGE SCALE GENOMIC DNA]</scope>
</reference>
<evidence type="ECO:0000313" key="5">
    <source>
        <dbReference type="EMBL" id="OUM88066.1"/>
    </source>
</evidence>
<comment type="caution">
    <text evidence="5">The sequence shown here is derived from an EMBL/GenBank/DDBJ whole genome shotgun (WGS) entry which is preliminary data.</text>
</comment>
<dbReference type="AlphaFoldDB" id="A0A1Y3PPL8"/>
<proteinExistence type="predicted"/>
<dbReference type="GO" id="GO:0052689">
    <property type="term" value="F:carboxylic ester hydrolase activity"/>
    <property type="evidence" value="ECO:0007669"/>
    <property type="project" value="InterPro"/>
</dbReference>
<feature type="binding site" evidence="2">
    <location>
        <position position="97"/>
    </location>
    <ligand>
        <name>substrate</name>
    </ligand>
</feature>
<organism evidence="5 6">
    <name type="scientific">Bacillus thermozeamaize</name>
    <dbReference type="NCBI Taxonomy" id="230954"/>
    <lineage>
        <taxon>Bacteria</taxon>
        <taxon>Bacillati</taxon>
        <taxon>Bacillota</taxon>
        <taxon>Bacilli</taxon>
        <taxon>Bacillales</taxon>
        <taxon>Bacillaceae</taxon>
        <taxon>Bacillus</taxon>
    </lineage>
</organism>
<evidence type="ECO:0000259" key="4">
    <source>
        <dbReference type="Pfam" id="PF12146"/>
    </source>
</evidence>
<dbReference type="Pfam" id="PF12146">
    <property type="entry name" value="Hydrolase_4"/>
    <property type="match status" value="1"/>
</dbReference>
<feature type="active site" description="Nucleophile" evidence="1">
    <location>
        <position position="96"/>
    </location>
</feature>
<evidence type="ECO:0000313" key="6">
    <source>
        <dbReference type="Proteomes" id="UP000196475"/>
    </source>
</evidence>
<dbReference type="PANTHER" id="PTHR11614">
    <property type="entry name" value="PHOSPHOLIPASE-RELATED"/>
    <property type="match status" value="1"/>
</dbReference>
<feature type="binding site" evidence="2">
    <location>
        <position position="27"/>
    </location>
    <ligand>
        <name>substrate</name>
    </ligand>
</feature>
<dbReference type="InterPro" id="IPR051044">
    <property type="entry name" value="MAG_DAG_Lipase"/>
</dbReference>
<feature type="active site" description="Charge relay system" evidence="1">
    <location>
        <position position="196"/>
    </location>
</feature>
<evidence type="ECO:0000256" key="3">
    <source>
        <dbReference type="PIRSR" id="PIRSR017388-3"/>
    </source>
</evidence>
<dbReference type="Proteomes" id="UP000196475">
    <property type="component" value="Unassembled WGS sequence"/>
</dbReference>
<dbReference type="InterPro" id="IPR022742">
    <property type="entry name" value="Hydrolase_4"/>
</dbReference>
<dbReference type="Gene3D" id="3.40.50.1820">
    <property type="entry name" value="alpha/beta hydrolase"/>
    <property type="match status" value="1"/>
</dbReference>
<dbReference type="PIRSF" id="PIRSF017388">
    <property type="entry name" value="Esterase_lipase"/>
    <property type="match status" value="1"/>
</dbReference>
<feature type="domain" description="Serine aminopeptidase S33" evidence="4">
    <location>
        <begin position="21"/>
        <end position="232"/>
    </location>
</feature>
<dbReference type="PROSITE" id="PS51257">
    <property type="entry name" value="PROKAR_LIPOPROTEIN"/>
    <property type="match status" value="1"/>
</dbReference>
<feature type="active site" description="Charge relay system" evidence="1">
    <location>
        <position position="226"/>
    </location>
</feature>
<dbReference type="EMBL" id="LZRT01000066">
    <property type="protein sequence ID" value="OUM88066.1"/>
    <property type="molecule type" value="Genomic_DNA"/>
</dbReference>
<accession>A0A1Y3PPL8</accession>
<evidence type="ECO:0000256" key="1">
    <source>
        <dbReference type="PIRSR" id="PIRSR017388-1"/>
    </source>
</evidence>
<dbReference type="InterPro" id="IPR029058">
    <property type="entry name" value="AB_hydrolase_fold"/>
</dbReference>
<dbReference type="SUPFAM" id="SSF53474">
    <property type="entry name" value="alpha/beta-Hydrolases"/>
    <property type="match status" value="1"/>
</dbReference>
<feature type="site" description="Important for substrate specificity" evidence="3">
    <location>
        <position position="144"/>
    </location>
</feature>
<dbReference type="InterPro" id="IPR012354">
    <property type="entry name" value="Esterase_lipase"/>
</dbReference>
<evidence type="ECO:0000256" key="2">
    <source>
        <dbReference type="PIRSR" id="PIRSR017388-2"/>
    </source>
</evidence>
<protein>
    <recommendedName>
        <fullName evidence="4">Serine aminopeptidase S33 domain-containing protein</fullName>
    </recommendedName>
</protein>
<sequence>MRIHARSPESFFLQGTKPVGLLLIHGFTGSCAEMSLLGDYFHQRGYTVHAPLLKGHGTRAEDLERTTADDWWASVLEGYQRLKRADTSNLFVIGLSMGGLLALKLAANQPVQGVVAMAAPVFVYERLIGLSRWVYPIYRYQKHIGRDPNPEVEAYKWSYDRTPVKSAAHLYRLMKEVKRLLPRIQVPALIMQGTRDRTVSPRSAQYIYDALGSTDKQLRWYSNSGHILTLDRERQQVFEEVEEFIRRCLSEQ</sequence>
<name>A0A1Y3PPL8_9BACI</name>
<gene>
    <name evidence="5" type="ORF">BAA01_13705</name>
</gene>